<dbReference type="PANTHER" id="PTHR46118">
    <property type="entry name" value="PROTEIN ABHD11"/>
    <property type="match status" value="1"/>
</dbReference>
<dbReference type="InterPro" id="IPR029058">
    <property type="entry name" value="AB_hydrolase_fold"/>
</dbReference>
<evidence type="ECO:0000256" key="1">
    <source>
        <dbReference type="ARBA" id="ARBA00022801"/>
    </source>
</evidence>
<protein>
    <submittedName>
        <fullName evidence="3">Alpha/beta fold hydrolase</fullName>
    </submittedName>
</protein>
<feature type="domain" description="AB hydrolase-1" evidence="2">
    <location>
        <begin position="11"/>
        <end position="122"/>
    </location>
</feature>
<evidence type="ECO:0000313" key="3">
    <source>
        <dbReference type="EMBL" id="RRJ89918.1"/>
    </source>
</evidence>
<dbReference type="SUPFAM" id="SSF53474">
    <property type="entry name" value="alpha/beta-Hydrolases"/>
    <property type="match status" value="1"/>
</dbReference>
<dbReference type="Proteomes" id="UP000275719">
    <property type="component" value="Unassembled WGS sequence"/>
</dbReference>
<comment type="caution">
    <text evidence="3">The sequence shown here is derived from an EMBL/GenBank/DDBJ whole genome shotgun (WGS) entry which is preliminary data.</text>
</comment>
<keyword evidence="1 3" id="KW-0378">Hydrolase</keyword>
<evidence type="ECO:0000259" key="2">
    <source>
        <dbReference type="Pfam" id="PF00561"/>
    </source>
</evidence>
<dbReference type="InterPro" id="IPR000073">
    <property type="entry name" value="AB_hydrolase_1"/>
</dbReference>
<evidence type="ECO:0000313" key="4">
    <source>
        <dbReference type="Proteomes" id="UP000275719"/>
    </source>
</evidence>
<sequence length="255" mass="29257">MIYSKVEGSGKPFLIIHGFLGMSDNWKTLSTQFAAEGFEMHLLDMRNHGRSFHSNEFNYEVMVQDVLEYVNDKNLDKFILLGHSMGGKVAMNFACDYPERVEKLLVADISPREYAPHHQDVMEALNAVDFSAVSSRKEIEDIMSKYIKDFGTLQFLMKNVHRVTSDSFGFRFNLEAFNNDESVIGEALSSDKKYSGKTLFLKGGRSKYIQESDYNDIQNHFPNSIIETISNSGHWLHAENTNEFFIKVNDFICDK</sequence>
<keyword evidence="4" id="KW-1185">Reference proteome</keyword>
<dbReference type="PANTHER" id="PTHR46118:SF4">
    <property type="entry name" value="PROTEIN ABHD11"/>
    <property type="match status" value="1"/>
</dbReference>
<dbReference type="PRINTS" id="PR00111">
    <property type="entry name" value="ABHYDROLASE"/>
</dbReference>
<dbReference type="GO" id="GO:0016787">
    <property type="term" value="F:hydrolase activity"/>
    <property type="evidence" value="ECO:0007669"/>
    <property type="project" value="UniProtKB-KW"/>
</dbReference>
<dbReference type="OrthoDB" id="9808398at2"/>
<dbReference type="Gene3D" id="3.40.50.1820">
    <property type="entry name" value="alpha/beta hydrolase"/>
    <property type="match status" value="1"/>
</dbReference>
<dbReference type="RefSeq" id="WP_125019333.1">
    <property type="nucleotide sequence ID" value="NZ_RQVQ01000021.1"/>
</dbReference>
<dbReference type="AlphaFoldDB" id="A0A3P3W654"/>
<gene>
    <name evidence="3" type="ORF">EG240_10375</name>
</gene>
<name>A0A3P3W654_9FLAO</name>
<dbReference type="EMBL" id="RQVQ01000021">
    <property type="protein sequence ID" value="RRJ89918.1"/>
    <property type="molecule type" value="Genomic_DNA"/>
</dbReference>
<dbReference type="Pfam" id="PF00561">
    <property type="entry name" value="Abhydrolase_1"/>
    <property type="match status" value="1"/>
</dbReference>
<reference evidence="3 4" key="1">
    <citation type="submission" date="2018-11" db="EMBL/GenBank/DDBJ databases">
        <title>Flavobacterium sp. nov., YIM 102701-2 draft genome.</title>
        <authorList>
            <person name="Li G."/>
            <person name="Jiang Y."/>
        </authorList>
    </citation>
    <scope>NUCLEOTIDE SEQUENCE [LARGE SCALE GENOMIC DNA]</scope>
    <source>
        <strain evidence="3 4">YIM 102701-2</strain>
    </source>
</reference>
<accession>A0A3P3W654</accession>
<organism evidence="3 4">
    <name type="scientific">Paenimyroides tangerinum</name>
    <dbReference type="NCBI Taxonomy" id="2488728"/>
    <lineage>
        <taxon>Bacteria</taxon>
        <taxon>Pseudomonadati</taxon>
        <taxon>Bacteroidota</taxon>
        <taxon>Flavobacteriia</taxon>
        <taxon>Flavobacteriales</taxon>
        <taxon>Flavobacteriaceae</taxon>
        <taxon>Paenimyroides</taxon>
    </lineage>
</organism>
<proteinExistence type="predicted"/>